<dbReference type="AlphaFoldDB" id="A0A0G3WFT4"/>
<proteinExistence type="predicted"/>
<keyword evidence="2" id="KW-1185">Reference proteome</keyword>
<dbReference type="RefSeq" id="WP_158386117.1">
    <property type="nucleotide sequence ID" value="NZ_CP009687.1"/>
</dbReference>
<accession>A0A0G3WFT4</accession>
<protein>
    <submittedName>
        <fullName evidence="1">Uncharacterized protein</fullName>
    </submittedName>
</protein>
<reference evidence="1 2" key="1">
    <citation type="submission" date="2014-10" db="EMBL/GenBank/DDBJ databases">
        <title>Genome sequence of Clostridium aceticum DSM 1496.</title>
        <authorList>
            <person name="Poehlein A."/>
            <person name="Schiel-Bengelsdorf B."/>
            <person name="Gottschalk G."/>
            <person name="Duerre P."/>
            <person name="Daniel R."/>
        </authorList>
    </citation>
    <scope>NUCLEOTIDE SEQUENCE [LARGE SCALE GENOMIC DNA]</scope>
    <source>
        <strain evidence="1 2">DSM 1496</strain>
    </source>
</reference>
<dbReference type="PATRIC" id="fig|84022.6.peg.3430"/>
<dbReference type="STRING" id="84022.CACET_c33530"/>
<dbReference type="KEGG" id="cace:CACET_c33530"/>
<organism evidence="1 2">
    <name type="scientific">Clostridium aceticum</name>
    <dbReference type="NCBI Taxonomy" id="84022"/>
    <lineage>
        <taxon>Bacteria</taxon>
        <taxon>Bacillati</taxon>
        <taxon>Bacillota</taxon>
        <taxon>Clostridia</taxon>
        <taxon>Eubacteriales</taxon>
        <taxon>Clostridiaceae</taxon>
        <taxon>Clostridium</taxon>
    </lineage>
</organism>
<sequence>MTYTFGLFCDAVLQEAKKLDSTTRKKAQNKPFCVAVAISYFYICLSKLRAIKRLLVR</sequence>
<evidence type="ECO:0000313" key="1">
    <source>
        <dbReference type="EMBL" id="AKL96797.1"/>
    </source>
</evidence>
<dbReference type="Proteomes" id="UP000035704">
    <property type="component" value="Chromosome"/>
</dbReference>
<gene>
    <name evidence="1" type="ORF">CACET_c33530</name>
</gene>
<dbReference type="EMBL" id="CP009687">
    <property type="protein sequence ID" value="AKL96797.1"/>
    <property type="molecule type" value="Genomic_DNA"/>
</dbReference>
<evidence type="ECO:0000313" key="2">
    <source>
        <dbReference type="Proteomes" id="UP000035704"/>
    </source>
</evidence>
<dbReference type="OrthoDB" id="9893889at2"/>
<name>A0A0G3WFT4_9CLOT</name>